<dbReference type="Proteomes" id="UP000295444">
    <property type="component" value="Unassembled WGS sequence"/>
</dbReference>
<dbReference type="PANTHER" id="PTHR11786">
    <property type="entry name" value="N-HYDROXYARYLAMINE O-ACETYLTRANSFERASE"/>
    <property type="match status" value="1"/>
</dbReference>
<dbReference type="GO" id="GO:0016407">
    <property type="term" value="F:acetyltransferase activity"/>
    <property type="evidence" value="ECO:0007669"/>
    <property type="project" value="InterPro"/>
</dbReference>
<dbReference type="Gene3D" id="3.30.2140.10">
    <property type="entry name" value="Arylamine N-acetyltransferase"/>
    <property type="match status" value="1"/>
</dbReference>
<protein>
    <submittedName>
        <fullName evidence="2">Arylamine N-acetyltransferase</fullName>
    </submittedName>
</protein>
<evidence type="ECO:0000313" key="3">
    <source>
        <dbReference type="Proteomes" id="UP000295444"/>
    </source>
</evidence>
<dbReference type="Gene3D" id="2.40.128.150">
    <property type="entry name" value="Cysteine proteinases"/>
    <property type="match status" value="1"/>
</dbReference>
<evidence type="ECO:0000256" key="1">
    <source>
        <dbReference type="ARBA" id="ARBA00006547"/>
    </source>
</evidence>
<comment type="caution">
    <text evidence="2">The sequence shown here is derived from an EMBL/GenBank/DDBJ whole genome shotgun (WGS) entry which is preliminary data.</text>
</comment>
<dbReference type="OrthoDB" id="7181050at2"/>
<sequence>MSAADLHAYLRRLGWAARPAPTKDTLIELHRAHAERIPYETVWIALGDKRSVDPGESVRHLLAGRGGYCYHLNGAFGALLAWLGYEVHRHRAGVQGRPTDPREISGNHLGISVTLPDEGTWMVDLGLGDGLHEPVPLRTGRYPQGPMTFGIRPSTVAPGGWRFDHDPFGSFEGCDFAPEGTVLADFAENHRWQSTSPESGHVRVVLAARRDEKSVSELRGRVLTVIDSSGRGDTQIEGSSDYFTVLAEVFGLPLSDVDSRRKAALWARVCTDHEAYLATKR</sequence>
<accession>A0A4R6SQ32</accession>
<proteinExistence type="inferred from homology"/>
<reference evidence="2 3" key="1">
    <citation type="submission" date="2019-03" db="EMBL/GenBank/DDBJ databases">
        <title>Genomic Encyclopedia of Type Strains, Phase IV (KMG-IV): sequencing the most valuable type-strain genomes for metagenomic binning, comparative biology and taxonomic classification.</title>
        <authorList>
            <person name="Goeker M."/>
        </authorList>
    </citation>
    <scope>NUCLEOTIDE SEQUENCE [LARGE SCALE GENOMIC DNA]</scope>
    <source>
        <strain evidence="2 3">DSM 45361</strain>
    </source>
</reference>
<dbReference type="AlphaFoldDB" id="A0A4R6SQ32"/>
<evidence type="ECO:0000313" key="2">
    <source>
        <dbReference type="EMBL" id="TDQ05632.1"/>
    </source>
</evidence>
<dbReference type="InterPro" id="IPR001447">
    <property type="entry name" value="Arylamine_N-AcTrfase"/>
</dbReference>
<name>A0A4R6SQ32_LABRH</name>
<gene>
    <name evidence="2" type="ORF">EV186_1011606</name>
</gene>
<keyword evidence="2" id="KW-0808">Transferase</keyword>
<organism evidence="2 3">
    <name type="scientific">Labedaea rhizosphaerae</name>
    <dbReference type="NCBI Taxonomy" id="598644"/>
    <lineage>
        <taxon>Bacteria</taxon>
        <taxon>Bacillati</taxon>
        <taxon>Actinomycetota</taxon>
        <taxon>Actinomycetes</taxon>
        <taxon>Pseudonocardiales</taxon>
        <taxon>Pseudonocardiaceae</taxon>
        <taxon>Labedaea</taxon>
    </lineage>
</organism>
<keyword evidence="3" id="KW-1185">Reference proteome</keyword>
<dbReference type="PANTHER" id="PTHR11786:SF0">
    <property type="entry name" value="ARYLAMINE N-ACETYLTRANSFERASE 4-RELATED"/>
    <property type="match status" value="1"/>
</dbReference>
<dbReference type="Pfam" id="PF00797">
    <property type="entry name" value="Acetyltransf_2"/>
    <property type="match status" value="1"/>
</dbReference>
<dbReference type="SUPFAM" id="SSF54001">
    <property type="entry name" value="Cysteine proteinases"/>
    <property type="match status" value="1"/>
</dbReference>
<dbReference type="EMBL" id="SNXZ01000001">
    <property type="protein sequence ID" value="TDQ05632.1"/>
    <property type="molecule type" value="Genomic_DNA"/>
</dbReference>
<dbReference type="InterPro" id="IPR038765">
    <property type="entry name" value="Papain-like_cys_pep_sf"/>
</dbReference>
<comment type="similarity">
    <text evidence="1">Belongs to the arylamine N-acetyltransferase family.</text>
</comment>